<dbReference type="EMBL" id="JAFFHC010000004">
    <property type="protein sequence ID" value="KAK4677497.1"/>
    <property type="molecule type" value="Genomic_DNA"/>
</dbReference>
<dbReference type="PRINTS" id="PR01543">
    <property type="entry name" value="ANATRNSFRASE"/>
</dbReference>
<accession>A0ABR0IBG8</accession>
<gene>
    <name evidence="3" type="ORF">QC764_404860</name>
</gene>
<dbReference type="PANTHER" id="PTHR11786:SF0">
    <property type="entry name" value="ARYLAMINE N-ACETYLTRANSFERASE 4-RELATED"/>
    <property type="match status" value="1"/>
</dbReference>
<dbReference type="Gene3D" id="3.30.2140.20">
    <property type="match status" value="1"/>
</dbReference>
<dbReference type="RefSeq" id="XP_062800967.1">
    <property type="nucleotide sequence ID" value="XM_062946779.1"/>
</dbReference>
<dbReference type="InterPro" id="IPR038765">
    <property type="entry name" value="Papain-like_cys_pep_sf"/>
</dbReference>
<evidence type="ECO:0000313" key="3">
    <source>
        <dbReference type="EMBL" id="KAK4677497.1"/>
    </source>
</evidence>
<dbReference type="InterPro" id="IPR053710">
    <property type="entry name" value="Arylamine_NAT_domain_sf"/>
</dbReference>
<name>A0ABR0IBG8_9PEZI</name>
<evidence type="ECO:0000256" key="2">
    <source>
        <dbReference type="RuleBase" id="RU003452"/>
    </source>
</evidence>
<keyword evidence="4" id="KW-1185">Reference proteome</keyword>
<dbReference type="InterPro" id="IPR001447">
    <property type="entry name" value="Arylamine_N-AcTrfase"/>
</dbReference>
<proteinExistence type="inferred from homology"/>
<protein>
    <recommendedName>
        <fullName evidence="5">Arylamine N-acetyltransferase</fullName>
    </recommendedName>
</protein>
<dbReference type="PANTHER" id="PTHR11786">
    <property type="entry name" value="N-HYDROXYARYLAMINE O-ACETYLTRANSFERASE"/>
    <property type="match status" value="1"/>
</dbReference>
<dbReference type="Pfam" id="PF00797">
    <property type="entry name" value="Acetyltransf_2"/>
    <property type="match status" value="1"/>
</dbReference>
<evidence type="ECO:0008006" key="5">
    <source>
        <dbReference type="Google" id="ProtNLM"/>
    </source>
</evidence>
<reference evidence="3 4" key="1">
    <citation type="journal article" date="2023" name="bioRxiv">
        <title>High-quality genome assemblies of four members of thePodospora anserinaspecies complex.</title>
        <authorList>
            <person name="Ament-Velasquez S.L."/>
            <person name="Vogan A.A."/>
            <person name="Wallerman O."/>
            <person name="Hartmann F."/>
            <person name="Gautier V."/>
            <person name="Silar P."/>
            <person name="Giraud T."/>
            <person name="Johannesson H."/>
        </authorList>
    </citation>
    <scope>NUCLEOTIDE SEQUENCE [LARGE SCALE GENOMIC DNA]</scope>
    <source>
        <strain evidence="3 4">CBS 124.78</strain>
    </source>
</reference>
<dbReference type="GeneID" id="87967644"/>
<dbReference type="SUPFAM" id="SSF54001">
    <property type="entry name" value="Cysteine proteinases"/>
    <property type="match status" value="1"/>
</dbReference>
<keyword evidence="2" id="KW-0012">Acyltransferase</keyword>
<keyword evidence="2" id="KW-0808">Transferase</keyword>
<dbReference type="Proteomes" id="UP001323617">
    <property type="component" value="Unassembled WGS sequence"/>
</dbReference>
<evidence type="ECO:0000313" key="4">
    <source>
        <dbReference type="Proteomes" id="UP001323617"/>
    </source>
</evidence>
<evidence type="ECO:0000256" key="1">
    <source>
        <dbReference type="ARBA" id="ARBA00006547"/>
    </source>
</evidence>
<comment type="caution">
    <text evidence="3">The sequence shown here is derived from an EMBL/GenBank/DDBJ whole genome shotgun (WGS) entry which is preliminary data.</text>
</comment>
<comment type="similarity">
    <text evidence="1 2">Belongs to the arylamine N-acetyltransferase family.</text>
</comment>
<sequence length="373" mass="42471">MTVWLHANCMPMLANRSARRSSDPEAVENITTLGMLTYQALSGTFLTSTFYKVGTVPCSFQPPQDDKLFKMATYTRDQISHYLQHIGYTQDVNQHFAEDPLGLLTRIQILHMARVPFESLSLHYSKYRTLSLNPEDLFVKIVNRGRGGYCMEVNAFFAAVLRSLGFTLFSTGGRVRGDAGYKGWDHMVNIVTIDNQRYLVDVGFGTNGATRPVPLQHEHRFLTVFPTEGMLEYRGIDANTDPNQKVWVYSVRQKEDDPWGEMYCFGELEFIPGDFEVMNMRTSSAPQSFFVQSVMCMKTRLDEGKQDPVGKVILHRDYIKQQNGNEAPTTTRLLSEADRVEALKRYFDISLTLEEQQGIKGLASELKDRSKHA</sequence>
<organism evidence="3 4">
    <name type="scientific">Podospora pseudoanserina</name>
    <dbReference type="NCBI Taxonomy" id="2609844"/>
    <lineage>
        <taxon>Eukaryota</taxon>
        <taxon>Fungi</taxon>
        <taxon>Dikarya</taxon>
        <taxon>Ascomycota</taxon>
        <taxon>Pezizomycotina</taxon>
        <taxon>Sordariomycetes</taxon>
        <taxon>Sordariomycetidae</taxon>
        <taxon>Sordariales</taxon>
        <taxon>Podosporaceae</taxon>
        <taxon>Podospora</taxon>
    </lineage>
</organism>